<comment type="caution">
    <text evidence="1">The sequence shown here is derived from an EMBL/GenBank/DDBJ whole genome shotgun (WGS) entry which is preliminary data.</text>
</comment>
<dbReference type="HOGENOM" id="CLU_1525001_0_0_1"/>
<gene>
    <name evidence="1" type="ORF">A1O5_04698</name>
</gene>
<sequence length="176" mass="19769">MSEFRTSVTIAGGDLLNLCGVVQFIHQALRGFVASPPFAKTILGDANKLQLDNGHTLLLKFCCMFACQNERADQRFDVERFGDERSDDEVVGLDVKLWAKPDLLELAYLDKSSTGRPATIFFNSLPESFFDTSELEVVSEHDVPDHYNSRFVFQDPVSGIKMLFQRAMLLLSRGGR</sequence>
<evidence type="ECO:0000313" key="2">
    <source>
        <dbReference type="Proteomes" id="UP000019471"/>
    </source>
</evidence>
<reference evidence="1 2" key="1">
    <citation type="submission" date="2013-03" db="EMBL/GenBank/DDBJ databases">
        <title>The Genome Sequence of Cladophialophora psammophila CBS 110553.</title>
        <authorList>
            <consortium name="The Broad Institute Genomics Platform"/>
            <person name="Cuomo C."/>
            <person name="de Hoog S."/>
            <person name="Gorbushina A."/>
            <person name="Walker B."/>
            <person name="Young S.K."/>
            <person name="Zeng Q."/>
            <person name="Gargeya S."/>
            <person name="Fitzgerald M."/>
            <person name="Haas B."/>
            <person name="Abouelleil A."/>
            <person name="Allen A.W."/>
            <person name="Alvarado L."/>
            <person name="Arachchi H.M."/>
            <person name="Berlin A.M."/>
            <person name="Chapman S.B."/>
            <person name="Gainer-Dewar J."/>
            <person name="Goldberg J."/>
            <person name="Griggs A."/>
            <person name="Gujja S."/>
            <person name="Hansen M."/>
            <person name="Howarth C."/>
            <person name="Imamovic A."/>
            <person name="Ireland A."/>
            <person name="Larimer J."/>
            <person name="McCowan C."/>
            <person name="Murphy C."/>
            <person name="Pearson M."/>
            <person name="Poon T.W."/>
            <person name="Priest M."/>
            <person name="Roberts A."/>
            <person name="Saif S."/>
            <person name="Shea T."/>
            <person name="Sisk P."/>
            <person name="Sykes S."/>
            <person name="Wortman J."/>
            <person name="Nusbaum C."/>
            <person name="Birren B."/>
        </authorList>
    </citation>
    <scope>NUCLEOTIDE SEQUENCE [LARGE SCALE GENOMIC DNA]</scope>
    <source>
        <strain evidence="1 2">CBS 110553</strain>
    </source>
</reference>
<organism evidence="1 2">
    <name type="scientific">Cladophialophora psammophila CBS 110553</name>
    <dbReference type="NCBI Taxonomy" id="1182543"/>
    <lineage>
        <taxon>Eukaryota</taxon>
        <taxon>Fungi</taxon>
        <taxon>Dikarya</taxon>
        <taxon>Ascomycota</taxon>
        <taxon>Pezizomycotina</taxon>
        <taxon>Eurotiomycetes</taxon>
        <taxon>Chaetothyriomycetidae</taxon>
        <taxon>Chaetothyriales</taxon>
        <taxon>Herpotrichiellaceae</taxon>
        <taxon>Cladophialophora</taxon>
    </lineage>
</organism>
<dbReference type="Proteomes" id="UP000019471">
    <property type="component" value="Unassembled WGS sequence"/>
</dbReference>
<dbReference type="EMBL" id="AMGX01000006">
    <property type="protein sequence ID" value="EXJ72194.1"/>
    <property type="molecule type" value="Genomic_DNA"/>
</dbReference>
<name>W9XPC3_9EURO</name>
<keyword evidence="2" id="KW-1185">Reference proteome</keyword>
<proteinExistence type="predicted"/>
<evidence type="ECO:0000313" key="1">
    <source>
        <dbReference type="EMBL" id="EXJ72194.1"/>
    </source>
</evidence>
<dbReference type="RefSeq" id="XP_007743492.1">
    <property type="nucleotide sequence ID" value="XM_007745302.1"/>
</dbReference>
<accession>W9XPC3</accession>
<protein>
    <submittedName>
        <fullName evidence="1">Uncharacterized protein</fullName>
    </submittedName>
</protein>
<dbReference type="AlphaFoldDB" id="W9XPC3"/>
<dbReference type="GeneID" id="19189419"/>